<feature type="domain" description="Plastocyanin-like" evidence="7">
    <location>
        <begin position="554"/>
        <end position="676"/>
    </location>
</feature>
<keyword evidence="6" id="KW-0732">Signal</keyword>
<dbReference type="InterPro" id="IPR001117">
    <property type="entry name" value="Cu-oxidase_2nd"/>
</dbReference>
<evidence type="ECO:0000256" key="1">
    <source>
        <dbReference type="ARBA" id="ARBA00010609"/>
    </source>
</evidence>
<dbReference type="PANTHER" id="PTHR11709">
    <property type="entry name" value="MULTI-COPPER OXIDASE"/>
    <property type="match status" value="1"/>
</dbReference>
<feature type="domain" description="Plastocyanin-like" evidence="8">
    <location>
        <begin position="774"/>
        <end position="910"/>
    </location>
</feature>
<evidence type="ECO:0000256" key="5">
    <source>
        <dbReference type="SAM" id="MobiDB-lite"/>
    </source>
</evidence>
<feature type="chain" id="PRO_5002242445" evidence="6">
    <location>
        <begin position="20"/>
        <end position="968"/>
    </location>
</feature>
<dbReference type="Proteomes" id="UP000054266">
    <property type="component" value="Unassembled WGS sequence"/>
</dbReference>
<comment type="similarity">
    <text evidence="1">Belongs to the multicopper oxidase family.</text>
</comment>
<dbReference type="InterPro" id="IPR045087">
    <property type="entry name" value="Cu-oxidase_fam"/>
</dbReference>
<dbReference type="SUPFAM" id="SSF49503">
    <property type="entry name" value="Cupredoxins"/>
    <property type="match status" value="3"/>
</dbReference>
<sequence length="968" mass="100478">MKSLLYTAALLPLGALAWGGKSHEVDEVVVVTTTRTITVCPITDYWTCAPDEPTGTGSGSWEDWSGSSSPTGGVTTTKSGSPDTTTSTPGGGHGGHGGHGTGSSSTPVGPVTTSSWTDDGNGGHPGGPGSWTSSSTSSPSGGDSTTPSESSTTSSYDHDHPGGPDTTSGSPVAPTLPTYTTTSSSDTPDTPGGDSSTSSSPVAPTLPTYTTSSVSTTSSDSPDTPGEDSTTTSSPVAPTLPTYTTSSVSTTSSDSPDVPGKDSSTTSTSPSTSSSPAGSSTTSTSSSPAGSSSTSTSSSPAGSSSTSTSSSPAGSSSTSTSSTLSPTTSATITTSSLTTSSSTTTTQTTTTSCLPSETVSALPESTCSDNTAADRSKWCGKSVGDDTHVPYESGDTKTFSLIITSDQSNFDGTSRPAFLVNGGTPGPLIEANYGDWVEVTVTNLLTDNATTIHWHGIRQIGTNDQDGVPGVTECAIPPLGVRTYKWLASTYGTGWYHSHALSQYGGGIRGPVVIHGPSTANYDYDMGTVMVDEIFSQTIFQMAWNIARLRGPLPAAINYMLNGKNKAVDGTKGKAAEWTVYPGKKHLFRIINSSAQASYVIHFDNHKMQVISADYTPIVPYTTDTLYINPGQRYNVVVEMNQTPGAYFLRAITQTGCGTSNLNTGLDSKANGIFTYKGSCGTPVTDSLTPTIATTLQSDCKDEPLASLVPYVQKNGGSQDSFTSTAKLLPGGNAAQQTYDGYGPITRWYFGPMGDVSSNTAGTVGSSTVTVDYDNPTLKNMATLPSVSFNSSIYSNAVVLDGTPGDWVYFVIQNNFQTSHPIHLHGHDFSVLGQGKGTFTSAQASSLNFANPIRRDTALLFGIPGVGGAPQGGWTVIGFQTDNPGAWVMHCHIIWHADGGMALQYIEQPDAIDADAYWESDSFQNECSAYDAYVAAGGEGHAPYESGLKRDLQRHQFGERRFGRHGMH</sequence>
<evidence type="ECO:0000259" key="9">
    <source>
        <dbReference type="Pfam" id="PF07732"/>
    </source>
</evidence>
<evidence type="ECO:0000256" key="4">
    <source>
        <dbReference type="ARBA" id="ARBA00023008"/>
    </source>
</evidence>
<dbReference type="AlphaFoldDB" id="A0A0D2G9I1"/>
<evidence type="ECO:0000256" key="2">
    <source>
        <dbReference type="ARBA" id="ARBA00022723"/>
    </source>
</evidence>
<dbReference type="InterPro" id="IPR011706">
    <property type="entry name" value="Cu-oxidase_C"/>
</dbReference>
<feature type="domain" description="Plastocyanin-like" evidence="9">
    <location>
        <begin position="404"/>
        <end position="517"/>
    </location>
</feature>
<dbReference type="Pfam" id="PF07732">
    <property type="entry name" value="Cu-oxidase_3"/>
    <property type="match status" value="1"/>
</dbReference>
<feature type="compositionally biased region" description="Gly residues" evidence="5">
    <location>
        <begin position="89"/>
        <end position="101"/>
    </location>
</feature>
<dbReference type="PROSITE" id="PS00079">
    <property type="entry name" value="MULTICOPPER_OXIDASE1"/>
    <property type="match status" value="1"/>
</dbReference>
<keyword evidence="4" id="KW-0186">Copper</keyword>
<evidence type="ECO:0000259" key="7">
    <source>
        <dbReference type="Pfam" id="PF00394"/>
    </source>
</evidence>
<dbReference type="Pfam" id="PF00394">
    <property type="entry name" value="Cu-oxidase"/>
    <property type="match status" value="1"/>
</dbReference>
<proteinExistence type="inferred from homology"/>
<dbReference type="InterPro" id="IPR008972">
    <property type="entry name" value="Cupredoxin"/>
</dbReference>
<gene>
    <name evidence="10" type="ORF">PV04_04502</name>
</gene>
<evidence type="ECO:0000256" key="6">
    <source>
        <dbReference type="SAM" id="SignalP"/>
    </source>
</evidence>
<dbReference type="CDD" id="cd13901">
    <property type="entry name" value="CuRO_3_MaLCC_like"/>
    <property type="match status" value="1"/>
</dbReference>
<dbReference type="STRING" id="5601.A0A0D2G9I1"/>
<dbReference type="Gene3D" id="2.60.40.420">
    <property type="entry name" value="Cupredoxins - blue copper proteins"/>
    <property type="match status" value="3"/>
</dbReference>
<dbReference type="HOGENOM" id="CLU_006504_3_0_1"/>
<evidence type="ECO:0000256" key="3">
    <source>
        <dbReference type="ARBA" id="ARBA00023002"/>
    </source>
</evidence>
<dbReference type="GO" id="GO:0016491">
    <property type="term" value="F:oxidoreductase activity"/>
    <property type="evidence" value="ECO:0007669"/>
    <property type="project" value="UniProtKB-KW"/>
</dbReference>
<dbReference type="GO" id="GO:0005507">
    <property type="term" value="F:copper ion binding"/>
    <property type="evidence" value="ECO:0007669"/>
    <property type="project" value="InterPro"/>
</dbReference>
<keyword evidence="2" id="KW-0479">Metal-binding</keyword>
<dbReference type="Pfam" id="PF07731">
    <property type="entry name" value="Cu-oxidase_2"/>
    <property type="match status" value="1"/>
</dbReference>
<dbReference type="EMBL" id="KN846958">
    <property type="protein sequence ID" value="KIW68564.1"/>
    <property type="molecule type" value="Genomic_DNA"/>
</dbReference>
<dbReference type="InterPro" id="IPR033138">
    <property type="entry name" value="Cu_oxidase_CS"/>
</dbReference>
<feature type="compositionally biased region" description="Low complexity" evidence="5">
    <location>
        <begin position="59"/>
        <end position="88"/>
    </location>
</feature>
<dbReference type="InterPro" id="IPR011707">
    <property type="entry name" value="Cu-oxidase-like_N"/>
</dbReference>
<feature type="compositionally biased region" description="Low complexity" evidence="5">
    <location>
        <begin position="102"/>
        <end position="119"/>
    </location>
</feature>
<dbReference type="PROSITE" id="PS00080">
    <property type="entry name" value="MULTICOPPER_OXIDASE2"/>
    <property type="match status" value="1"/>
</dbReference>
<reference evidence="10 11" key="1">
    <citation type="submission" date="2015-01" db="EMBL/GenBank/DDBJ databases">
        <title>The Genome Sequence of Capronia semiimmersa CBS27337.</title>
        <authorList>
            <consortium name="The Broad Institute Genomics Platform"/>
            <person name="Cuomo C."/>
            <person name="de Hoog S."/>
            <person name="Gorbushina A."/>
            <person name="Stielow B."/>
            <person name="Teixiera M."/>
            <person name="Abouelleil A."/>
            <person name="Chapman S.B."/>
            <person name="Priest M."/>
            <person name="Young S.K."/>
            <person name="Wortman J."/>
            <person name="Nusbaum C."/>
            <person name="Birren B."/>
        </authorList>
    </citation>
    <scope>NUCLEOTIDE SEQUENCE [LARGE SCALE GENOMIC DNA]</scope>
    <source>
        <strain evidence="10 11">CBS 27337</strain>
    </source>
</reference>
<evidence type="ECO:0000313" key="11">
    <source>
        <dbReference type="Proteomes" id="UP000054266"/>
    </source>
</evidence>
<feature type="region of interest" description="Disordered" evidence="5">
    <location>
        <begin position="48"/>
        <end position="374"/>
    </location>
</feature>
<feature type="compositionally biased region" description="Polar residues" evidence="5">
    <location>
        <begin position="353"/>
        <end position="371"/>
    </location>
</feature>
<accession>A0A0D2G9I1</accession>
<keyword evidence="11" id="KW-1185">Reference proteome</keyword>
<keyword evidence="3" id="KW-0560">Oxidoreductase</keyword>
<feature type="compositionally biased region" description="Gly residues" evidence="5">
    <location>
        <begin position="120"/>
        <end position="129"/>
    </location>
</feature>
<evidence type="ECO:0000259" key="8">
    <source>
        <dbReference type="Pfam" id="PF07731"/>
    </source>
</evidence>
<organism evidence="10 11">
    <name type="scientific">Phialophora macrospora</name>
    <dbReference type="NCBI Taxonomy" id="1851006"/>
    <lineage>
        <taxon>Eukaryota</taxon>
        <taxon>Fungi</taxon>
        <taxon>Dikarya</taxon>
        <taxon>Ascomycota</taxon>
        <taxon>Pezizomycotina</taxon>
        <taxon>Eurotiomycetes</taxon>
        <taxon>Chaetothyriomycetidae</taxon>
        <taxon>Chaetothyriales</taxon>
        <taxon>Herpotrichiellaceae</taxon>
        <taxon>Phialophora</taxon>
    </lineage>
</organism>
<dbReference type="CDD" id="cd13854">
    <property type="entry name" value="CuRO_1_MaLCC_like"/>
    <property type="match status" value="1"/>
</dbReference>
<dbReference type="PANTHER" id="PTHR11709:SF502">
    <property type="entry name" value="MULTICOPPER OXIDASE"/>
    <property type="match status" value="1"/>
</dbReference>
<name>A0A0D2G9I1_9EURO</name>
<feature type="compositionally biased region" description="Low complexity" evidence="5">
    <location>
        <begin position="130"/>
        <end position="155"/>
    </location>
</feature>
<feature type="compositionally biased region" description="Low complexity" evidence="5">
    <location>
        <begin position="171"/>
        <end position="352"/>
    </location>
</feature>
<dbReference type="CDD" id="cd13880">
    <property type="entry name" value="CuRO_2_MaLCC_like"/>
    <property type="match status" value="1"/>
</dbReference>
<dbReference type="InterPro" id="IPR002355">
    <property type="entry name" value="Cu_oxidase_Cu_BS"/>
</dbReference>
<evidence type="ECO:0000313" key="10">
    <source>
        <dbReference type="EMBL" id="KIW68564.1"/>
    </source>
</evidence>
<protein>
    <submittedName>
        <fullName evidence="10">Uncharacterized protein</fullName>
    </submittedName>
</protein>
<feature type="signal peptide" evidence="6">
    <location>
        <begin position="1"/>
        <end position="19"/>
    </location>
</feature>